<dbReference type="GO" id="GO:0005737">
    <property type="term" value="C:cytoplasm"/>
    <property type="evidence" value="ECO:0007669"/>
    <property type="project" value="TreeGrafter"/>
</dbReference>
<dbReference type="Pfam" id="PF01712">
    <property type="entry name" value="dNK"/>
    <property type="match status" value="1"/>
</dbReference>
<reference evidence="2" key="1">
    <citation type="submission" date="2021-01" db="EMBL/GenBank/DDBJ databases">
        <authorList>
            <consortium name="Genoscope - CEA"/>
            <person name="William W."/>
        </authorList>
    </citation>
    <scope>NUCLEOTIDE SEQUENCE</scope>
</reference>
<dbReference type="InterPro" id="IPR050566">
    <property type="entry name" value="Deoxyribonucleoside_kinase"/>
</dbReference>
<dbReference type="InterPro" id="IPR002624">
    <property type="entry name" value="DCK/DGK"/>
</dbReference>
<name>A0A8S1NXG8_PARPR</name>
<dbReference type="GO" id="GO:0019136">
    <property type="term" value="F:deoxynucleoside kinase activity"/>
    <property type="evidence" value="ECO:0007669"/>
    <property type="project" value="TreeGrafter"/>
</dbReference>
<protein>
    <recommendedName>
        <fullName evidence="1">Deoxynucleoside kinase domain-containing protein</fullName>
    </recommendedName>
</protein>
<comment type="caution">
    <text evidence="2">The sequence shown here is derived from an EMBL/GenBank/DDBJ whole genome shotgun (WGS) entry which is preliminary data.</text>
</comment>
<keyword evidence="3" id="KW-1185">Reference proteome</keyword>
<dbReference type="InterPro" id="IPR031314">
    <property type="entry name" value="DNK_dom"/>
</dbReference>
<evidence type="ECO:0000313" key="3">
    <source>
        <dbReference type="Proteomes" id="UP000688137"/>
    </source>
</evidence>
<gene>
    <name evidence="2" type="ORF">PPRIM_AZ9-3.1.T0970154</name>
</gene>
<dbReference type="OMA" id="MLDMHRR"/>
<dbReference type="AlphaFoldDB" id="A0A8S1NXG8"/>
<evidence type="ECO:0000259" key="1">
    <source>
        <dbReference type="Pfam" id="PF01712"/>
    </source>
</evidence>
<dbReference type="EMBL" id="CAJJDM010000100">
    <property type="protein sequence ID" value="CAD8095031.1"/>
    <property type="molecule type" value="Genomic_DNA"/>
</dbReference>
<dbReference type="PANTHER" id="PTHR10513:SF35">
    <property type="entry name" value="DEOXYADENOSINE KINASE"/>
    <property type="match status" value="1"/>
</dbReference>
<feature type="domain" description="Deoxynucleoside kinase" evidence="1">
    <location>
        <begin position="17"/>
        <end position="231"/>
    </location>
</feature>
<organism evidence="2 3">
    <name type="scientific">Paramecium primaurelia</name>
    <dbReference type="NCBI Taxonomy" id="5886"/>
    <lineage>
        <taxon>Eukaryota</taxon>
        <taxon>Sar</taxon>
        <taxon>Alveolata</taxon>
        <taxon>Ciliophora</taxon>
        <taxon>Intramacronucleata</taxon>
        <taxon>Oligohymenophorea</taxon>
        <taxon>Peniculida</taxon>
        <taxon>Parameciidae</taxon>
        <taxon>Paramecium</taxon>
    </lineage>
</organism>
<dbReference type="CDD" id="cd01673">
    <property type="entry name" value="dNK"/>
    <property type="match status" value="1"/>
</dbReference>
<dbReference type="PIRSF" id="PIRSF000705">
    <property type="entry name" value="DNK"/>
    <property type="match status" value="1"/>
</dbReference>
<accession>A0A8S1NXG8</accession>
<proteinExistence type="predicted"/>
<dbReference type="Proteomes" id="UP000688137">
    <property type="component" value="Unassembled WGS sequence"/>
</dbReference>
<evidence type="ECO:0000313" key="2">
    <source>
        <dbReference type="EMBL" id="CAD8095031.1"/>
    </source>
</evidence>
<sequence length="236" mass="28194">MINKCLKYFYIKQHTLISIEGNIGSGKSTLLKLMQQKYPQMHYLHEPVNEWQQINGNPKLNLLGSFYQDPHRWAYTMQNYAFYSRLKHWKTVMANLNESIILSERSIQADKEIFAKNGYINGLMNEMEFAIYEQFYNWLVQEVFGKQIAKQLIVYLQVNPNVCLQRMLKRSRNEEKNSISKDYLVQIHQRHEEWLINSQNQNQKVLILNGDREFEGDLKQQQIMFEQINQFFSGLV</sequence>
<dbReference type="PANTHER" id="PTHR10513">
    <property type="entry name" value="DEOXYNUCLEOSIDE KINASE"/>
    <property type="match status" value="1"/>
</dbReference>